<evidence type="ECO:0000313" key="4">
    <source>
        <dbReference type="EMBL" id="KAG2382562.1"/>
    </source>
</evidence>
<dbReference type="PROSITE" id="PS50033">
    <property type="entry name" value="UBX"/>
    <property type="match status" value="1"/>
</dbReference>
<dbReference type="InterPro" id="IPR001012">
    <property type="entry name" value="UBX_dom"/>
</dbReference>
<comment type="caution">
    <text evidence="4">The sequence shown here is derived from an EMBL/GenBank/DDBJ whole genome shotgun (WGS) entry which is preliminary data.</text>
</comment>
<dbReference type="RefSeq" id="XP_044548241.1">
    <property type="nucleotide sequence ID" value="XM_044694860.1"/>
</dbReference>
<accession>A0AA88KIT4</accession>
<dbReference type="EMBL" id="PYSW02000023">
    <property type="protein sequence ID" value="KAG2382562.1"/>
    <property type="molecule type" value="Genomic_DNA"/>
</dbReference>
<evidence type="ECO:0000256" key="2">
    <source>
        <dbReference type="SAM" id="MobiDB-lite"/>
    </source>
</evidence>
<protein>
    <recommendedName>
        <fullName evidence="3">UBX domain-containing protein</fullName>
    </recommendedName>
</protein>
<dbReference type="Proteomes" id="UP000816034">
    <property type="component" value="Unassembled WGS sequence"/>
</dbReference>
<dbReference type="AlphaFoldDB" id="A0AA88KIT4"/>
<evidence type="ECO:0000313" key="5">
    <source>
        <dbReference type="Proteomes" id="UP000816034"/>
    </source>
</evidence>
<dbReference type="CDD" id="cd01767">
    <property type="entry name" value="UBX"/>
    <property type="match status" value="1"/>
</dbReference>
<evidence type="ECO:0000259" key="3">
    <source>
        <dbReference type="PROSITE" id="PS50033"/>
    </source>
</evidence>
<gene>
    <name evidence="4" type="ORF">C9374_005142</name>
</gene>
<feature type="coiled-coil region" evidence="1">
    <location>
        <begin position="132"/>
        <end position="179"/>
    </location>
</feature>
<dbReference type="Pfam" id="PF00789">
    <property type="entry name" value="UBX"/>
    <property type="match status" value="1"/>
</dbReference>
<reference evidence="4 5" key="1">
    <citation type="journal article" date="2018" name="BMC Genomics">
        <title>The genome of Naegleria lovaniensis, the basis for a comparative approach to unravel pathogenicity factors of the human pathogenic amoeba N. fowleri.</title>
        <authorList>
            <person name="Liechti N."/>
            <person name="Schurch N."/>
            <person name="Bruggmann R."/>
            <person name="Wittwer M."/>
        </authorList>
    </citation>
    <scope>NUCLEOTIDE SEQUENCE [LARGE SCALE GENOMIC DNA]</scope>
    <source>
        <strain evidence="4 5">ATCC 30569</strain>
    </source>
</reference>
<organism evidence="4 5">
    <name type="scientific">Naegleria lovaniensis</name>
    <name type="common">Amoeba</name>
    <dbReference type="NCBI Taxonomy" id="51637"/>
    <lineage>
        <taxon>Eukaryota</taxon>
        <taxon>Discoba</taxon>
        <taxon>Heterolobosea</taxon>
        <taxon>Tetramitia</taxon>
        <taxon>Eutetramitia</taxon>
        <taxon>Vahlkampfiidae</taxon>
        <taxon>Naegleria</taxon>
    </lineage>
</organism>
<dbReference type="SUPFAM" id="SSF54236">
    <property type="entry name" value="Ubiquitin-like"/>
    <property type="match status" value="1"/>
</dbReference>
<sequence length="209" mass="23862">MSSSSSSTPEEKVTLNIRLLDGTPLQVIFKAEAKLSVVQRYVQVKAVELEKHKLPFGSAYIEDNGIEFETLMPKKRFHFEEFPNITLKEAGLFPKAALVVVRVNKDPNDLKRGKGTIADAQKGDVIHHAHHVRGDNHEKKQAFAEKQRLEEQEQKKKEVEEKKRELEKIRAQIKEDKDTRQTVDWVGNALKKDKKDTTKSANIPPSDDQ</sequence>
<keyword evidence="1" id="KW-0175">Coiled coil</keyword>
<keyword evidence="5" id="KW-1185">Reference proteome</keyword>
<feature type="domain" description="UBX" evidence="3">
    <location>
        <begin position="8"/>
        <end position="100"/>
    </location>
</feature>
<proteinExistence type="predicted"/>
<dbReference type="Gene3D" id="3.10.20.90">
    <property type="entry name" value="Phosphatidylinositol 3-kinase Catalytic Subunit, Chain A, domain 1"/>
    <property type="match status" value="1"/>
</dbReference>
<evidence type="ECO:0000256" key="1">
    <source>
        <dbReference type="SAM" id="Coils"/>
    </source>
</evidence>
<feature type="region of interest" description="Disordered" evidence="2">
    <location>
        <begin position="187"/>
        <end position="209"/>
    </location>
</feature>
<name>A0AA88KIT4_NAELO</name>
<dbReference type="GeneID" id="68097597"/>
<dbReference type="InterPro" id="IPR029071">
    <property type="entry name" value="Ubiquitin-like_domsf"/>
</dbReference>